<dbReference type="RefSeq" id="XP_056755172.1">
    <property type="nucleotide sequence ID" value="XM_056895424.1"/>
</dbReference>
<reference evidence="2" key="2">
    <citation type="submission" date="2023-01" db="EMBL/GenBank/DDBJ databases">
        <authorList>
            <person name="Petersen C."/>
        </authorList>
    </citation>
    <scope>NUCLEOTIDE SEQUENCE</scope>
    <source>
        <strain evidence="2">IBT 12815</strain>
    </source>
</reference>
<name>A0AAD6EBZ3_9EURO</name>
<evidence type="ECO:0000313" key="2">
    <source>
        <dbReference type="EMBL" id="KAJ5607748.1"/>
    </source>
</evidence>
<feature type="region of interest" description="Disordered" evidence="1">
    <location>
        <begin position="34"/>
        <end position="60"/>
    </location>
</feature>
<protein>
    <submittedName>
        <fullName evidence="2">Uncharacterized protein</fullName>
    </submittedName>
</protein>
<evidence type="ECO:0000313" key="3">
    <source>
        <dbReference type="Proteomes" id="UP001213799"/>
    </source>
</evidence>
<dbReference type="GeneID" id="81585666"/>
<sequence length="60" mass="6618">MVFLNLVLRSICSKEKTKVPRRPEPAHDIIQELPPKLTPTLPTSSIPPVSITTTPSITNI</sequence>
<keyword evidence="3" id="KW-1185">Reference proteome</keyword>
<reference evidence="2" key="1">
    <citation type="journal article" date="2023" name="IMA Fungus">
        <title>Comparative genomic study of the Penicillium genus elucidates a diverse pangenome and 15 lateral gene transfer events.</title>
        <authorList>
            <person name="Petersen C."/>
            <person name="Sorensen T."/>
            <person name="Nielsen M.R."/>
            <person name="Sondergaard T.E."/>
            <person name="Sorensen J.L."/>
            <person name="Fitzpatrick D.A."/>
            <person name="Frisvad J.C."/>
            <person name="Nielsen K.L."/>
        </authorList>
    </citation>
    <scope>NUCLEOTIDE SEQUENCE</scope>
    <source>
        <strain evidence="2">IBT 12815</strain>
    </source>
</reference>
<accession>A0AAD6EBZ3</accession>
<dbReference type="EMBL" id="JAQJAE010000002">
    <property type="protein sequence ID" value="KAJ5607748.1"/>
    <property type="molecule type" value="Genomic_DNA"/>
</dbReference>
<organism evidence="2 3">
    <name type="scientific">Penicillium hordei</name>
    <dbReference type="NCBI Taxonomy" id="40994"/>
    <lineage>
        <taxon>Eukaryota</taxon>
        <taxon>Fungi</taxon>
        <taxon>Dikarya</taxon>
        <taxon>Ascomycota</taxon>
        <taxon>Pezizomycotina</taxon>
        <taxon>Eurotiomycetes</taxon>
        <taxon>Eurotiomycetidae</taxon>
        <taxon>Eurotiales</taxon>
        <taxon>Aspergillaceae</taxon>
        <taxon>Penicillium</taxon>
    </lineage>
</organism>
<dbReference type="Proteomes" id="UP001213799">
    <property type="component" value="Unassembled WGS sequence"/>
</dbReference>
<gene>
    <name evidence="2" type="ORF">N7537_004367</name>
</gene>
<comment type="caution">
    <text evidence="2">The sequence shown here is derived from an EMBL/GenBank/DDBJ whole genome shotgun (WGS) entry which is preliminary data.</text>
</comment>
<proteinExistence type="predicted"/>
<evidence type="ECO:0000256" key="1">
    <source>
        <dbReference type="SAM" id="MobiDB-lite"/>
    </source>
</evidence>
<dbReference type="AlphaFoldDB" id="A0AAD6EBZ3"/>